<reference evidence="3" key="1">
    <citation type="submission" date="2018-03" db="EMBL/GenBank/DDBJ databases">
        <authorList>
            <person name="Rodrigo-Torres L."/>
            <person name="Arahal R. D."/>
            <person name="Lucena T."/>
        </authorList>
    </citation>
    <scope>NUCLEOTIDE SEQUENCE [LARGE SCALE GENOMIC DNA]</scope>
    <source>
        <strain evidence="3">CECT 8504</strain>
    </source>
</reference>
<dbReference type="NCBIfam" id="NF047595">
    <property type="entry name" value="IS66_ISRel24_TnpA"/>
    <property type="match status" value="1"/>
</dbReference>
<dbReference type="RefSeq" id="WP_108896073.1">
    <property type="nucleotide sequence ID" value="NZ_ONZF01000019.1"/>
</dbReference>
<dbReference type="AlphaFoldDB" id="A0A2R8C1T4"/>
<evidence type="ECO:0000313" key="3">
    <source>
        <dbReference type="Proteomes" id="UP000244912"/>
    </source>
</evidence>
<dbReference type="GO" id="GO:0043565">
    <property type="term" value="F:sequence-specific DNA binding"/>
    <property type="evidence" value="ECO:0007669"/>
    <property type="project" value="InterPro"/>
</dbReference>
<evidence type="ECO:0000256" key="1">
    <source>
        <dbReference type="ARBA" id="ARBA00009964"/>
    </source>
</evidence>
<dbReference type="OrthoDB" id="9800877at2"/>
<dbReference type="GO" id="GO:0004803">
    <property type="term" value="F:transposase activity"/>
    <property type="evidence" value="ECO:0007669"/>
    <property type="project" value="InterPro"/>
</dbReference>
<dbReference type="InterPro" id="IPR036388">
    <property type="entry name" value="WH-like_DNA-bd_sf"/>
</dbReference>
<protein>
    <recommendedName>
        <fullName evidence="4">Transposase</fullName>
    </recommendedName>
</protein>
<organism evidence="2 3">
    <name type="scientific">Palleronia abyssalis</name>
    <dbReference type="NCBI Taxonomy" id="1501240"/>
    <lineage>
        <taxon>Bacteria</taxon>
        <taxon>Pseudomonadati</taxon>
        <taxon>Pseudomonadota</taxon>
        <taxon>Alphaproteobacteria</taxon>
        <taxon>Rhodobacterales</taxon>
        <taxon>Roseobacteraceae</taxon>
        <taxon>Palleronia</taxon>
    </lineage>
</organism>
<comment type="similarity">
    <text evidence="1">Belongs to the transposase 8 family.</text>
</comment>
<evidence type="ECO:0000313" key="2">
    <source>
        <dbReference type="EMBL" id="SPJ26385.1"/>
    </source>
</evidence>
<dbReference type="PANTHER" id="PTHR37936">
    <property type="entry name" value="TRANSPOSASE INSC FOR INSERTION ELEMENT IS2A-RELATED"/>
    <property type="match status" value="1"/>
</dbReference>
<dbReference type="Proteomes" id="UP000244912">
    <property type="component" value="Unassembled WGS sequence"/>
</dbReference>
<accession>A0A2R8C1T4</accession>
<dbReference type="EMBL" id="ONZF01000019">
    <property type="protein sequence ID" value="SPJ26385.1"/>
    <property type="molecule type" value="Genomic_DNA"/>
</dbReference>
<dbReference type="Pfam" id="PF01527">
    <property type="entry name" value="HTH_Tnp_1"/>
    <property type="match status" value="1"/>
</dbReference>
<keyword evidence="3" id="KW-1185">Reference proteome</keyword>
<sequence length="124" mass="14323">MRHEVIIGVERRRRWSDEQKLGVLMEVGVAGATVADVARRHDLTRQHIYQWRRELRRKGMWPRSEGAVFLPVEHVVEEPSRTSRAGHGEDLRVEIVLGNGRTLRWSGQVEDDALVRLIRLVEAA</sequence>
<dbReference type="GO" id="GO:0006313">
    <property type="term" value="P:DNA transposition"/>
    <property type="evidence" value="ECO:0007669"/>
    <property type="project" value="InterPro"/>
</dbReference>
<gene>
    <name evidence="2" type="ORF">PAA8504_04243</name>
</gene>
<dbReference type="SUPFAM" id="SSF48295">
    <property type="entry name" value="TrpR-like"/>
    <property type="match status" value="1"/>
</dbReference>
<dbReference type="InterPro" id="IPR010921">
    <property type="entry name" value="Trp_repressor/repl_initiator"/>
</dbReference>
<dbReference type="Gene3D" id="1.10.10.10">
    <property type="entry name" value="Winged helix-like DNA-binding domain superfamily/Winged helix DNA-binding domain"/>
    <property type="match status" value="1"/>
</dbReference>
<proteinExistence type="inferred from homology"/>
<name>A0A2R8C1T4_9RHOB</name>
<evidence type="ECO:0008006" key="4">
    <source>
        <dbReference type="Google" id="ProtNLM"/>
    </source>
</evidence>
<dbReference type="InterPro" id="IPR002514">
    <property type="entry name" value="Transposase_8"/>
</dbReference>
<dbReference type="PANTHER" id="PTHR37936:SF3">
    <property type="entry name" value="TRANSPOSASE INSC FOR INSERTION ELEMENT IS2A-RELATED"/>
    <property type="match status" value="1"/>
</dbReference>